<evidence type="ECO:0000313" key="1">
    <source>
        <dbReference type="EMBL" id="ETR98192.1"/>
    </source>
</evidence>
<accession>A0A024RZ97</accession>
<sequence>MKILAQTPGHLCLCIVVVVVVYSTRHCWLTSVIALDSHLPTYPEIPSYSPPSGDSTYYTFRLSPLFCPLPLLPPLPLPLSQSTSPLPLHPHVSAPLPEGVVTPQAVCVPVRYTRC</sequence>
<dbReference type="EMBL" id="KI911164">
    <property type="protein sequence ID" value="ETR98192.1"/>
    <property type="molecule type" value="Genomic_DNA"/>
</dbReference>
<dbReference type="Proteomes" id="UP000024376">
    <property type="component" value="Unassembled WGS sequence"/>
</dbReference>
<name>A0A024RZ97_HYPJR</name>
<reference evidence="2" key="1">
    <citation type="journal article" date="2013" name="Ind. Biotechnol.">
        <title>Comparative genomics analysis of Trichoderma reesei strains.</title>
        <authorList>
            <person name="Koike H."/>
            <person name="Aerts A."/>
            <person name="LaButti K."/>
            <person name="Grigoriev I.V."/>
            <person name="Baker S.E."/>
        </authorList>
    </citation>
    <scope>NUCLEOTIDE SEQUENCE [LARGE SCALE GENOMIC DNA]</scope>
    <source>
        <strain evidence="2">ATCC 56765 / BCRC 32924 / NRRL 11460 / Rut C-30</strain>
    </source>
</reference>
<protein>
    <submittedName>
        <fullName evidence="1">Uncharacterized protein</fullName>
    </submittedName>
</protein>
<gene>
    <name evidence="1" type="ORF">M419DRAFT_38703</name>
</gene>
<proteinExistence type="predicted"/>
<dbReference type="AlphaFoldDB" id="A0A024RZ97"/>
<organism evidence="1 2">
    <name type="scientific">Hypocrea jecorina (strain ATCC 56765 / BCRC 32924 / NRRL 11460 / Rut C-30)</name>
    <name type="common">Trichoderma reesei</name>
    <dbReference type="NCBI Taxonomy" id="1344414"/>
    <lineage>
        <taxon>Eukaryota</taxon>
        <taxon>Fungi</taxon>
        <taxon>Dikarya</taxon>
        <taxon>Ascomycota</taxon>
        <taxon>Pezizomycotina</taxon>
        <taxon>Sordariomycetes</taxon>
        <taxon>Hypocreomycetidae</taxon>
        <taxon>Hypocreales</taxon>
        <taxon>Hypocreaceae</taxon>
        <taxon>Trichoderma</taxon>
    </lineage>
</organism>
<dbReference type="KEGG" id="trr:M419DRAFT_38703"/>
<dbReference type="HOGENOM" id="CLU_2110695_0_0_1"/>
<evidence type="ECO:0000313" key="2">
    <source>
        <dbReference type="Proteomes" id="UP000024376"/>
    </source>
</evidence>